<organism evidence="1">
    <name type="scientific">uncultured Caudovirales phage</name>
    <dbReference type="NCBI Taxonomy" id="2100421"/>
    <lineage>
        <taxon>Viruses</taxon>
        <taxon>Duplodnaviria</taxon>
        <taxon>Heunggongvirae</taxon>
        <taxon>Uroviricota</taxon>
        <taxon>Caudoviricetes</taxon>
        <taxon>Peduoviridae</taxon>
        <taxon>Maltschvirus</taxon>
        <taxon>Maltschvirus maltsch</taxon>
    </lineage>
</organism>
<name>A0A6J5MPW4_9CAUD</name>
<reference evidence="1" key="1">
    <citation type="submission" date="2020-04" db="EMBL/GenBank/DDBJ databases">
        <authorList>
            <person name="Chiriac C."/>
            <person name="Salcher M."/>
            <person name="Ghai R."/>
            <person name="Kavagutti S V."/>
        </authorList>
    </citation>
    <scope>NUCLEOTIDE SEQUENCE</scope>
</reference>
<protein>
    <submittedName>
        <fullName evidence="1">Uncharacterized protein</fullName>
    </submittedName>
</protein>
<evidence type="ECO:0000313" key="1">
    <source>
        <dbReference type="EMBL" id="CAB4148452.1"/>
    </source>
</evidence>
<accession>A0A6J5MPW4</accession>
<sequence length="101" mass="11468">MSKSKGLGDSIAKLTKAVGIEPCKSCEKRKNILNKLFPFKRVNVLNDEQIKLLDKLIELSDTELIEIYNDVFNTNLHISTFNINIRKAVITDLNTIYANSK</sequence>
<gene>
    <name evidence="1" type="ORF">UFOVP532_9</name>
</gene>
<proteinExistence type="predicted"/>
<dbReference type="EMBL" id="LR796497">
    <property type="protein sequence ID" value="CAB4148452.1"/>
    <property type="molecule type" value="Genomic_DNA"/>
</dbReference>